<keyword evidence="2" id="KW-0813">Transport</keyword>
<dbReference type="CDD" id="cd06173">
    <property type="entry name" value="MFS_MefA_like"/>
    <property type="match status" value="1"/>
</dbReference>
<keyword evidence="4 7" id="KW-0812">Transmembrane</keyword>
<name>A0A1G9L4M8_9HYPH</name>
<feature type="transmembrane region" description="Helical" evidence="7">
    <location>
        <begin position="89"/>
        <end position="108"/>
    </location>
</feature>
<dbReference type="Gene3D" id="1.20.1250.20">
    <property type="entry name" value="MFS general substrate transporter like domains"/>
    <property type="match status" value="1"/>
</dbReference>
<evidence type="ECO:0000256" key="4">
    <source>
        <dbReference type="ARBA" id="ARBA00022692"/>
    </source>
</evidence>
<evidence type="ECO:0000256" key="2">
    <source>
        <dbReference type="ARBA" id="ARBA00022448"/>
    </source>
</evidence>
<sequence>MQHEDPHPAVPTTLAPLRNPAFRSIWTATQISSLGWLVQTVAISWLMATISASDLMVALVQAASTLPVFFLSILAGAIADNFSRRRVMFAGHCLIALASTTLMISVGLGFVDPWLLLGLGFLAGCGFAVNDPAWHASVGDILHKRDIPAAVTLMSVGYNIVRSIGPALGGVILAFFGPLAAFALAALSDLAPLGALWRTKWKVRTSPLPRERMVTAIHDGVRFTAMSLEIRAATARAALFGLASISILALLPLVVRDQLKSGPIVYGILLAGFGMGAFIAGMSNGFLRRITSQNRLVAFASVACAACCLSLALTSSVPVAAIALSLGGAGWLITWTGIDVSVQLASPRWVVGRTLSIYYALSAGGMAAGSWIWGTVAQNYSLTSALEGAAGALLLVAAAGIVLPVRPWEETDQESSGFHPPELALDLKPRSGPIVAKTEYSISEENIEAFLSCMRARRHVQSRAGARNWTLQRNLQTPSLWTETFRTPTWMDFLRLNHRLTAADKEVGDHLLALHEGERPPHTVLAIERTTEAARSRASTFVSRPPR</sequence>
<dbReference type="RefSeq" id="WP_091600656.1">
    <property type="nucleotide sequence ID" value="NZ_FNEE01000047.1"/>
</dbReference>
<organism evidence="8 9">
    <name type="scientific">Mesorhizobium muleiense</name>
    <dbReference type="NCBI Taxonomy" id="1004279"/>
    <lineage>
        <taxon>Bacteria</taxon>
        <taxon>Pseudomonadati</taxon>
        <taxon>Pseudomonadota</taxon>
        <taxon>Alphaproteobacteria</taxon>
        <taxon>Hyphomicrobiales</taxon>
        <taxon>Phyllobacteriaceae</taxon>
        <taxon>Mesorhizobium</taxon>
    </lineage>
</organism>
<evidence type="ECO:0000256" key="3">
    <source>
        <dbReference type="ARBA" id="ARBA00022475"/>
    </source>
</evidence>
<evidence type="ECO:0000313" key="9">
    <source>
        <dbReference type="Proteomes" id="UP000198894"/>
    </source>
</evidence>
<dbReference type="SUPFAM" id="SSF103473">
    <property type="entry name" value="MFS general substrate transporter"/>
    <property type="match status" value="1"/>
</dbReference>
<protein>
    <submittedName>
        <fullName evidence="8">Predicted arabinose efflux permease, MFS family</fullName>
    </submittedName>
</protein>
<dbReference type="Proteomes" id="UP000198894">
    <property type="component" value="Unassembled WGS sequence"/>
</dbReference>
<feature type="transmembrane region" description="Helical" evidence="7">
    <location>
        <begin position="233"/>
        <end position="252"/>
    </location>
</feature>
<feature type="transmembrane region" description="Helical" evidence="7">
    <location>
        <begin position="350"/>
        <end position="373"/>
    </location>
</feature>
<keyword evidence="9" id="KW-1185">Reference proteome</keyword>
<reference evidence="9" key="1">
    <citation type="submission" date="2016-10" db="EMBL/GenBank/DDBJ databases">
        <authorList>
            <person name="Varghese N."/>
            <person name="Submissions S."/>
        </authorList>
    </citation>
    <scope>NUCLEOTIDE SEQUENCE [LARGE SCALE GENOMIC DNA]</scope>
    <source>
        <strain evidence="9">CGMCC 1.11022</strain>
    </source>
</reference>
<keyword evidence="5 7" id="KW-1133">Transmembrane helix</keyword>
<keyword evidence="3" id="KW-1003">Cell membrane</keyword>
<feature type="transmembrane region" description="Helical" evidence="7">
    <location>
        <begin position="385"/>
        <end position="405"/>
    </location>
</feature>
<dbReference type="GO" id="GO:0005886">
    <property type="term" value="C:plasma membrane"/>
    <property type="evidence" value="ECO:0007669"/>
    <property type="project" value="UniProtKB-SubCell"/>
</dbReference>
<evidence type="ECO:0000256" key="1">
    <source>
        <dbReference type="ARBA" id="ARBA00004651"/>
    </source>
</evidence>
<feature type="transmembrane region" description="Helical" evidence="7">
    <location>
        <begin position="296"/>
        <end position="313"/>
    </location>
</feature>
<feature type="transmembrane region" description="Helical" evidence="7">
    <location>
        <begin position="58"/>
        <end position="77"/>
    </location>
</feature>
<feature type="transmembrane region" description="Helical" evidence="7">
    <location>
        <begin position="319"/>
        <end position="338"/>
    </location>
</feature>
<evidence type="ECO:0000256" key="6">
    <source>
        <dbReference type="ARBA" id="ARBA00023136"/>
    </source>
</evidence>
<gene>
    <name evidence="8" type="ORF">SAMN05428953_1476</name>
</gene>
<evidence type="ECO:0000313" key="8">
    <source>
        <dbReference type="EMBL" id="SDL56871.1"/>
    </source>
</evidence>
<comment type="subcellular location">
    <subcellularLocation>
        <location evidence="1">Cell membrane</location>
        <topology evidence="1">Multi-pass membrane protein</topology>
    </subcellularLocation>
</comment>
<evidence type="ECO:0000256" key="7">
    <source>
        <dbReference type="SAM" id="Phobius"/>
    </source>
</evidence>
<dbReference type="InterPro" id="IPR036259">
    <property type="entry name" value="MFS_trans_sf"/>
</dbReference>
<dbReference type="InterPro" id="IPR010290">
    <property type="entry name" value="TM_effector"/>
</dbReference>
<keyword evidence="6 7" id="KW-0472">Membrane</keyword>
<feature type="transmembrane region" description="Helical" evidence="7">
    <location>
        <begin position="171"/>
        <end position="197"/>
    </location>
</feature>
<accession>A0A1G9L4M8</accession>
<evidence type="ECO:0000256" key="5">
    <source>
        <dbReference type="ARBA" id="ARBA00022989"/>
    </source>
</evidence>
<dbReference type="PANTHER" id="PTHR23513:SF11">
    <property type="entry name" value="STAPHYLOFERRIN A TRANSPORTER"/>
    <property type="match status" value="1"/>
</dbReference>
<dbReference type="PANTHER" id="PTHR23513">
    <property type="entry name" value="INTEGRAL MEMBRANE EFFLUX PROTEIN-RELATED"/>
    <property type="match status" value="1"/>
</dbReference>
<proteinExistence type="predicted"/>
<dbReference type="AlphaFoldDB" id="A0A1G9L4M8"/>
<feature type="transmembrane region" description="Helical" evidence="7">
    <location>
        <begin position="264"/>
        <end position="284"/>
    </location>
</feature>
<dbReference type="Pfam" id="PF05977">
    <property type="entry name" value="MFS_3"/>
    <property type="match status" value="1"/>
</dbReference>
<dbReference type="EMBL" id="FNEE01000047">
    <property type="protein sequence ID" value="SDL56871.1"/>
    <property type="molecule type" value="Genomic_DNA"/>
</dbReference>